<protein>
    <recommendedName>
        <fullName evidence="3">Integrase catalytic domain-containing protein</fullName>
    </recommendedName>
</protein>
<evidence type="ECO:0000256" key="1">
    <source>
        <dbReference type="SAM" id="MobiDB-lite"/>
    </source>
</evidence>
<reference evidence="2" key="1">
    <citation type="submission" date="2013-12" db="EMBL/GenBank/DDBJ databases">
        <title>The Genome Sequence of Aphanomyces astaci APO3.</title>
        <authorList>
            <consortium name="The Broad Institute Genomics Platform"/>
            <person name="Russ C."/>
            <person name="Tyler B."/>
            <person name="van West P."/>
            <person name="Dieguez-Uribeondo J."/>
            <person name="Young S.K."/>
            <person name="Zeng Q."/>
            <person name="Gargeya S."/>
            <person name="Fitzgerald M."/>
            <person name="Abouelleil A."/>
            <person name="Alvarado L."/>
            <person name="Chapman S.B."/>
            <person name="Gainer-Dewar J."/>
            <person name="Goldberg J."/>
            <person name="Griggs A."/>
            <person name="Gujja S."/>
            <person name="Hansen M."/>
            <person name="Howarth C."/>
            <person name="Imamovic A."/>
            <person name="Ireland A."/>
            <person name="Larimer J."/>
            <person name="McCowan C."/>
            <person name="Murphy C."/>
            <person name="Pearson M."/>
            <person name="Poon T.W."/>
            <person name="Priest M."/>
            <person name="Roberts A."/>
            <person name="Saif S."/>
            <person name="Shea T."/>
            <person name="Sykes S."/>
            <person name="Wortman J."/>
            <person name="Nusbaum C."/>
            <person name="Birren B."/>
        </authorList>
    </citation>
    <scope>NUCLEOTIDE SEQUENCE [LARGE SCALE GENOMIC DNA]</scope>
    <source>
        <strain evidence="2">APO3</strain>
    </source>
</reference>
<dbReference type="InterPro" id="IPR036397">
    <property type="entry name" value="RNaseH_sf"/>
</dbReference>
<dbReference type="VEuPathDB" id="FungiDB:H257_12059"/>
<dbReference type="AlphaFoldDB" id="W4G161"/>
<name>W4G161_APHAT</name>
<feature type="compositionally biased region" description="Low complexity" evidence="1">
    <location>
        <begin position="140"/>
        <end position="153"/>
    </location>
</feature>
<evidence type="ECO:0000313" key="2">
    <source>
        <dbReference type="EMBL" id="ETV73021.1"/>
    </source>
</evidence>
<sequence length="362" mass="38726">MGRLVFDYRRLNAVTVRIDETLEQLGGAPKPRKTNDRSFVHLAGCLKHELCAQSCASLVGLGAALMQDDDGGGGMLPVACISHTPTQAKYGITELEGLAVEHRRHASTDGGTRNGPSRADATPPPMKPPPCRNSRQRAASVPTDSPSPSVTTVGRPTLRRRTHAKPLAISRAILASHQGGPRNQQPSIDEMGSTTRDGQRALHRGVWRVAIPGLVCCCHLPSGMQHYDKPMILHCPVISAMHTLLSGCGAIFGGRVWASACKDCGSRKPKQLFSQPQNTTSENALSSLPPGYDGGLVERFNRTIKAAINVAPTQNDEWLATLTYANNTATHGTHGFAPTMQTNSSIGFADPRGFDNWSVSGT</sequence>
<gene>
    <name evidence="2" type="ORF">H257_12059</name>
</gene>
<dbReference type="EMBL" id="KI913151">
    <property type="protein sequence ID" value="ETV73021.1"/>
    <property type="molecule type" value="Genomic_DNA"/>
</dbReference>
<feature type="compositionally biased region" description="Pro residues" evidence="1">
    <location>
        <begin position="122"/>
        <end position="131"/>
    </location>
</feature>
<dbReference type="GeneID" id="20814055"/>
<feature type="region of interest" description="Disordered" evidence="1">
    <location>
        <begin position="103"/>
        <end position="161"/>
    </location>
</feature>
<dbReference type="GO" id="GO:0003676">
    <property type="term" value="F:nucleic acid binding"/>
    <property type="evidence" value="ECO:0007669"/>
    <property type="project" value="InterPro"/>
</dbReference>
<dbReference type="RefSeq" id="XP_009837470.1">
    <property type="nucleotide sequence ID" value="XM_009839168.1"/>
</dbReference>
<proteinExistence type="predicted"/>
<accession>W4G161</accession>
<dbReference type="Gene3D" id="3.30.420.10">
    <property type="entry name" value="Ribonuclease H-like superfamily/Ribonuclease H"/>
    <property type="match status" value="1"/>
</dbReference>
<evidence type="ECO:0008006" key="3">
    <source>
        <dbReference type="Google" id="ProtNLM"/>
    </source>
</evidence>
<organism evidence="2">
    <name type="scientific">Aphanomyces astaci</name>
    <name type="common">Crayfish plague agent</name>
    <dbReference type="NCBI Taxonomy" id="112090"/>
    <lineage>
        <taxon>Eukaryota</taxon>
        <taxon>Sar</taxon>
        <taxon>Stramenopiles</taxon>
        <taxon>Oomycota</taxon>
        <taxon>Saprolegniomycetes</taxon>
        <taxon>Saprolegniales</taxon>
        <taxon>Verrucalvaceae</taxon>
        <taxon>Aphanomyces</taxon>
    </lineage>
</organism>